<gene>
    <name evidence="3" type="ORF">QUW28_01285</name>
</gene>
<dbReference type="Gene3D" id="3.90.70.10">
    <property type="entry name" value="Cysteine proteinases"/>
    <property type="match status" value="1"/>
</dbReference>
<dbReference type="EMBL" id="JAUDDZ010000001">
    <property type="protein sequence ID" value="MDM8274135.1"/>
    <property type="molecule type" value="Genomic_DNA"/>
</dbReference>
<name>A0ABT7V6L3_9ACTN</name>
<evidence type="ECO:0000259" key="2">
    <source>
        <dbReference type="Pfam" id="PF13529"/>
    </source>
</evidence>
<reference evidence="3 4" key="2">
    <citation type="submission" date="2023-06" db="EMBL/GenBank/DDBJ databases">
        <authorList>
            <person name="Zeman M."/>
            <person name="Kubasova T."/>
            <person name="Jahodarova E."/>
            <person name="Nykrynova M."/>
            <person name="Rychlik I."/>
        </authorList>
    </citation>
    <scope>NUCLEOTIDE SEQUENCE [LARGE SCALE GENOMIC DNA]</scope>
    <source>
        <strain evidence="3 4">154_Feed</strain>
    </source>
</reference>
<dbReference type="Pfam" id="PF13529">
    <property type="entry name" value="Peptidase_C39_2"/>
    <property type="match status" value="1"/>
</dbReference>
<evidence type="ECO:0000256" key="1">
    <source>
        <dbReference type="SAM" id="MobiDB-lite"/>
    </source>
</evidence>
<accession>A0ABT7V6L3</accession>
<protein>
    <submittedName>
        <fullName evidence="3">C39 family peptidase</fullName>
    </submittedName>
</protein>
<feature type="region of interest" description="Disordered" evidence="1">
    <location>
        <begin position="45"/>
        <end position="116"/>
    </location>
</feature>
<dbReference type="RefSeq" id="WP_289543906.1">
    <property type="nucleotide sequence ID" value="NZ_JAUDDZ010000001.1"/>
</dbReference>
<dbReference type="SMART" id="SM00728">
    <property type="entry name" value="ChW"/>
    <property type="match status" value="10"/>
</dbReference>
<sequence>MVVLAVALGVCFLPGVGYGSSVSIDGQGLAERSDVVEAPMAFDVAENGHPNGEAALGGSSEDIPFSTDATPSINDDGTSGDGFDPDAEGEEEGISATTSDGPGDSSSSGLESQETGSLGSQERLFYAAGVSGLGWQDHVTAGEIAGTTGKSLPVVAFQVGLSDQDADAVTVRGHIQNVGWTGWRQGQIGDASSALALEAIELRLDAAVADGYHLWYRVHVSNIGWMGWACDGAPAGTSGQGLPIEAIELILLDADAPAPGATDDAYRGASEGLAASATFINGSKVNVDAFPSVVLGDPAGFLPMQSYALSLTNQVVDGSISYQSLVYGEGWQTGWAVDGAEASSTSGSPVEAIRIRIDGNLSNVYDVWYRVYRIGEGWSGWAASGEPAGSEGLAKGISAIEVLLQDSGLPAPGSQENSFQVNDEPLITYQAHSANYGWQSVVKDGSTAGVTGESCQLEALRVVLEGASDSSLQVSAHVAEVGWQDWTASGAFAGTTGKGLAMQAVRIRLEGRLSATYDVIYRVHSADYGWLGWARNGEAAGTVGLNKRAEAVEIRLVAKGEDAPGSSLPPSIEIPVVSYAASVMGAGWQQPVTSGGLCGTTGQSRGIDAFTLELASSMSGGVSYAAHVQDRGWMQGAADGSVAGLPGSGLRVEAIRLELTGDVASYFDIWYRAYVENYGWLGWAKNGADAGTSTIGYRLEAFEVRLTLKGAAAPGSTSSAFVHVPYSPNVALLNVPCLLQNPELPTGCESVALTNVLNYYGFGLAKTTMADSYIPRSSWDFVTSFWGDPHSSRGNCCSAPAITASANAFLTLNHSSLRAYDITDASLETMYGYIAAGNPVIVWSTMYQGNVGRAYAWQQYNGRTYFTVTNSHTIVLRGFDRTSNTVYIADSLSGYVTMNAGRFYQLYVGRGSQAVVIR</sequence>
<reference evidence="4" key="1">
    <citation type="submission" date="2023-06" db="EMBL/GenBank/DDBJ databases">
        <title>Identification and characterization of horizontal gene transfer across gut microbiota members of farm animals based on homology search.</title>
        <authorList>
            <person name="Zeman M."/>
            <person name="Kubasova T."/>
            <person name="Jahodarova E."/>
            <person name="Nykrynova M."/>
            <person name="Rychlik I."/>
        </authorList>
    </citation>
    <scope>NUCLEOTIDE SEQUENCE [LARGE SCALE GENOMIC DNA]</scope>
    <source>
        <strain evidence="4">154_Feed</strain>
    </source>
</reference>
<proteinExistence type="predicted"/>
<feature type="domain" description="Peptidase C39-like" evidence="2">
    <location>
        <begin position="733"/>
        <end position="891"/>
    </location>
</feature>
<dbReference type="Proteomes" id="UP001529421">
    <property type="component" value="Unassembled WGS sequence"/>
</dbReference>
<organism evidence="3 4">
    <name type="scientific">Enorma phocaeensis</name>
    <dbReference type="NCBI Taxonomy" id="1871019"/>
    <lineage>
        <taxon>Bacteria</taxon>
        <taxon>Bacillati</taxon>
        <taxon>Actinomycetota</taxon>
        <taxon>Coriobacteriia</taxon>
        <taxon>Coriobacteriales</taxon>
        <taxon>Coriobacteriaceae</taxon>
        <taxon>Enorma</taxon>
    </lineage>
</organism>
<dbReference type="Pfam" id="PF07538">
    <property type="entry name" value="ChW"/>
    <property type="match status" value="8"/>
</dbReference>
<evidence type="ECO:0000313" key="4">
    <source>
        <dbReference type="Proteomes" id="UP001529421"/>
    </source>
</evidence>
<feature type="compositionally biased region" description="Polar residues" evidence="1">
    <location>
        <begin position="67"/>
        <end position="77"/>
    </location>
</feature>
<keyword evidence="4" id="KW-1185">Reference proteome</keyword>
<dbReference type="InterPro" id="IPR039564">
    <property type="entry name" value="Peptidase_C39-like"/>
</dbReference>
<feature type="compositionally biased region" description="Acidic residues" evidence="1">
    <location>
        <begin position="83"/>
        <end position="93"/>
    </location>
</feature>
<dbReference type="PANTHER" id="PTHR37806:SF1">
    <property type="entry name" value="PEPTIDASE C39-LIKE DOMAIN-CONTAINING PROTEIN"/>
    <property type="match status" value="1"/>
</dbReference>
<evidence type="ECO:0000313" key="3">
    <source>
        <dbReference type="EMBL" id="MDM8274135.1"/>
    </source>
</evidence>
<feature type="compositionally biased region" description="Low complexity" evidence="1">
    <location>
        <begin position="98"/>
        <end position="116"/>
    </location>
</feature>
<dbReference type="InterPro" id="IPR006637">
    <property type="entry name" value="ChW"/>
</dbReference>
<dbReference type="PANTHER" id="PTHR37806">
    <property type="entry name" value="LMO0724 PROTEIN"/>
    <property type="match status" value="1"/>
</dbReference>
<comment type="caution">
    <text evidence="3">The sequence shown here is derived from an EMBL/GenBank/DDBJ whole genome shotgun (WGS) entry which is preliminary data.</text>
</comment>